<sequence length="74" mass="9004">MANLDKKEQKRIDAHEKNIENSKEKIWKYEQKMNKPELSEEKKEKLQQKINQELLYIETEENIIENPDFIAQTE</sequence>
<protein>
    <submittedName>
        <fullName evidence="2">Uncharacterized protein</fullName>
    </submittedName>
</protein>
<dbReference type="HOGENOM" id="CLU_2682883_0_0_9"/>
<accession>A0A078LZE8</accession>
<dbReference type="RefSeq" id="WP_035809054.1">
    <property type="nucleotide sequence ID" value="NZ_CCSE01000001.1"/>
</dbReference>
<reference evidence="2 3" key="1">
    <citation type="submission" date="2014-07" db="EMBL/GenBank/DDBJ databases">
        <authorList>
            <person name="Urmite Genomes Urmite Genomes"/>
        </authorList>
    </citation>
    <scope>NUCLEOTIDE SEQUENCE [LARGE SCALE GENOMIC DNA]</scope>
    <source>
        <strain evidence="2 3">13MG44_air</strain>
    </source>
</reference>
<name>A0A078LZE8_9STAP</name>
<dbReference type="STRING" id="1461582.BN1048_00982"/>
<dbReference type="OrthoDB" id="2418552at2"/>
<keyword evidence="1" id="KW-0175">Coiled coil</keyword>
<keyword evidence="3" id="KW-1185">Reference proteome</keyword>
<gene>
    <name evidence="2" type="ORF">BN1048_00982</name>
</gene>
<evidence type="ECO:0000313" key="2">
    <source>
        <dbReference type="EMBL" id="CEA00508.1"/>
    </source>
</evidence>
<feature type="coiled-coil region" evidence="1">
    <location>
        <begin position="5"/>
        <end position="32"/>
    </location>
</feature>
<organism evidence="2 3">
    <name type="scientific">Jeotgalicoccus saudimassiliensis</name>
    <dbReference type="NCBI Taxonomy" id="1461582"/>
    <lineage>
        <taxon>Bacteria</taxon>
        <taxon>Bacillati</taxon>
        <taxon>Bacillota</taxon>
        <taxon>Bacilli</taxon>
        <taxon>Bacillales</taxon>
        <taxon>Staphylococcaceae</taxon>
        <taxon>Jeotgalicoccus</taxon>
    </lineage>
</organism>
<proteinExistence type="predicted"/>
<dbReference type="AlphaFoldDB" id="A0A078LZE8"/>
<dbReference type="Proteomes" id="UP000044136">
    <property type="component" value="Unassembled WGS sequence"/>
</dbReference>
<evidence type="ECO:0000256" key="1">
    <source>
        <dbReference type="SAM" id="Coils"/>
    </source>
</evidence>
<dbReference type="EMBL" id="CCSE01000001">
    <property type="protein sequence ID" value="CEA00508.1"/>
    <property type="molecule type" value="Genomic_DNA"/>
</dbReference>
<evidence type="ECO:0000313" key="3">
    <source>
        <dbReference type="Proteomes" id="UP000044136"/>
    </source>
</evidence>